<dbReference type="Proteomes" id="UP000807769">
    <property type="component" value="Unassembled WGS sequence"/>
</dbReference>
<dbReference type="Pfam" id="PF00400">
    <property type="entry name" value="WD40"/>
    <property type="match status" value="1"/>
</dbReference>
<evidence type="ECO:0000256" key="3">
    <source>
        <dbReference type="PROSITE-ProRule" id="PRU00221"/>
    </source>
</evidence>
<proteinExistence type="predicted"/>
<name>A0A9P7DZN1_9AGAM</name>
<dbReference type="Gene3D" id="2.130.10.10">
    <property type="entry name" value="YVTN repeat-like/Quinoprotein amine dehydrogenase"/>
    <property type="match status" value="1"/>
</dbReference>
<organism evidence="5 6">
    <name type="scientific">Suillus subaureus</name>
    <dbReference type="NCBI Taxonomy" id="48587"/>
    <lineage>
        <taxon>Eukaryota</taxon>
        <taxon>Fungi</taxon>
        <taxon>Dikarya</taxon>
        <taxon>Basidiomycota</taxon>
        <taxon>Agaricomycotina</taxon>
        <taxon>Agaricomycetes</taxon>
        <taxon>Agaricomycetidae</taxon>
        <taxon>Boletales</taxon>
        <taxon>Suillineae</taxon>
        <taxon>Suillaceae</taxon>
        <taxon>Suillus</taxon>
    </lineage>
</organism>
<protein>
    <recommendedName>
        <fullName evidence="7">Anaphase-promoting complex subunit 4 WD40 domain-containing protein</fullName>
    </recommendedName>
</protein>
<dbReference type="InterPro" id="IPR001680">
    <property type="entry name" value="WD40_rpt"/>
</dbReference>
<feature type="repeat" description="WD" evidence="3">
    <location>
        <begin position="39"/>
        <end position="80"/>
    </location>
</feature>
<dbReference type="SUPFAM" id="SSF50978">
    <property type="entry name" value="WD40 repeat-like"/>
    <property type="match status" value="1"/>
</dbReference>
<dbReference type="RefSeq" id="XP_041187950.1">
    <property type="nucleotide sequence ID" value="XM_041343989.1"/>
</dbReference>
<feature type="region of interest" description="Disordered" evidence="4">
    <location>
        <begin position="167"/>
        <end position="215"/>
    </location>
</feature>
<accession>A0A9P7DZN1</accession>
<dbReference type="GO" id="GO:1990234">
    <property type="term" value="C:transferase complex"/>
    <property type="evidence" value="ECO:0007669"/>
    <property type="project" value="UniProtKB-ARBA"/>
</dbReference>
<evidence type="ECO:0000256" key="4">
    <source>
        <dbReference type="SAM" id="MobiDB-lite"/>
    </source>
</evidence>
<evidence type="ECO:0000256" key="1">
    <source>
        <dbReference type="ARBA" id="ARBA00022574"/>
    </source>
</evidence>
<evidence type="ECO:0000256" key="2">
    <source>
        <dbReference type="ARBA" id="ARBA00022737"/>
    </source>
</evidence>
<dbReference type="AlphaFoldDB" id="A0A9P7DZN1"/>
<comment type="caution">
    <text evidence="5">The sequence shown here is derived from an EMBL/GenBank/DDBJ whole genome shotgun (WGS) entry which is preliminary data.</text>
</comment>
<dbReference type="PANTHER" id="PTHR22847">
    <property type="entry name" value="WD40 REPEAT PROTEIN"/>
    <property type="match status" value="1"/>
</dbReference>
<feature type="compositionally biased region" description="Polar residues" evidence="4">
    <location>
        <begin position="194"/>
        <end position="209"/>
    </location>
</feature>
<dbReference type="OrthoDB" id="2689684at2759"/>
<dbReference type="PANTHER" id="PTHR22847:SF637">
    <property type="entry name" value="WD REPEAT DOMAIN 5B"/>
    <property type="match status" value="1"/>
</dbReference>
<dbReference type="EMBL" id="JABBWG010000044">
    <property type="protein sequence ID" value="KAG1807281.1"/>
    <property type="molecule type" value="Genomic_DNA"/>
</dbReference>
<evidence type="ECO:0008006" key="7">
    <source>
        <dbReference type="Google" id="ProtNLM"/>
    </source>
</evidence>
<dbReference type="SMART" id="SM00320">
    <property type="entry name" value="WD40"/>
    <property type="match status" value="2"/>
</dbReference>
<dbReference type="PROSITE" id="PS50294">
    <property type="entry name" value="WD_REPEATS_REGION"/>
    <property type="match status" value="1"/>
</dbReference>
<keyword evidence="1 3" id="KW-0853">WD repeat</keyword>
<evidence type="ECO:0000313" key="6">
    <source>
        <dbReference type="Proteomes" id="UP000807769"/>
    </source>
</evidence>
<dbReference type="InterPro" id="IPR036322">
    <property type="entry name" value="WD40_repeat_dom_sf"/>
</dbReference>
<dbReference type="GeneID" id="64638005"/>
<evidence type="ECO:0000313" key="5">
    <source>
        <dbReference type="EMBL" id="KAG1807281.1"/>
    </source>
</evidence>
<dbReference type="InterPro" id="IPR015943">
    <property type="entry name" value="WD40/YVTN_repeat-like_dom_sf"/>
</dbReference>
<keyword evidence="2" id="KW-0677">Repeat</keyword>
<keyword evidence="6" id="KW-1185">Reference proteome</keyword>
<dbReference type="PROSITE" id="PS50082">
    <property type="entry name" value="WD_REPEATS_2"/>
    <property type="match status" value="1"/>
</dbReference>
<sequence length="251" mass="27819">MFWTKNIIAAFSFTGTIDALAMTIYEFDASTLQTVGTPFEGHTDTVTGLALSFDEALLASASFDDTIRLWDCESRQLLASFDVQKITALLLSPDSRQLAYKSYASDDHEICICDTPPDVLTQATGRRRPLISTVPVSSRPLPTIDPQQPVFVRLRKFLSFSSHTNAVHPIRNDQPRDPLDFSATLPLPRPLLGHTSTQGRPNINSGENSQPERPHLSFDDCFCRKRIRSLLSGSQLEVPRAGPCIASSWVK</sequence>
<gene>
    <name evidence="5" type="ORF">BJ212DRAFT_756726</name>
</gene>
<feature type="compositionally biased region" description="Basic and acidic residues" evidence="4">
    <location>
        <begin position="170"/>
        <end position="179"/>
    </location>
</feature>
<reference evidence="5" key="1">
    <citation type="journal article" date="2020" name="New Phytol.">
        <title>Comparative genomics reveals dynamic genome evolution in host specialist ectomycorrhizal fungi.</title>
        <authorList>
            <person name="Lofgren L.A."/>
            <person name="Nguyen N.H."/>
            <person name="Vilgalys R."/>
            <person name="Ruytinx J."/>
            <person name="Liao H.L."/>
            <person name="Branco S."/>
            <person name="Kuo A."/>
            <person name="LaButti K."/>
            <person name="Lipzen A."/>
            <person name="Andreopoulos W."/>
            <person name="Pangilinan J."/>
            <person name="Riley R."/>
            <person name="Hundley H."/>
            <person name="Na H."/>
            <person name="Barry K."/>
            <person name="Grigoriev I.V."/>
            <person name="Stajich J.E."/>
            <person name="Kennedy P.G."/>
        </authorList>
    </citation>
    <scope>NUCLEOTIDE SEQUENCE</scope>
    <source>
        <strain evidence="5">MN1</strain>
    </source>
</reference>